<keyword evidence="1" id="KW-0472">Membrane</keyword>
<evidence type="ECO:0000313" key="3">
    <source>
        <dbReference type="Proteomes" id="UP001595880"/>
    </source>
</evidence>
<sequence>MWIYLLCMNVIGFFVMSVDKRKARKQQWRIPEQRIWLVAVIGGALGCTLGMYMFRHKTKHTIFVFGLPFLSIVHCSLLIYYYIILS</sequence>
<feature type="transmembrane region" description="Helical" evidence="1">
    <location>
        <begin position="35"/>
        <end position="54"/>
    </location>
</feature>
<evidence type="ECO:0000313" key="2">
    <source>
        <dbReference type="EMBL" id="MFC4388261.1"/>
    </source>
</evidence>
<dbReference type="InterPro" id="IPR010718">
    <property type="entry name" value="DUF1294"/>
</dbReference>
<keyword evidence="3" id="KW-1185">Reference proteome</keyword>
<dbReference type="EMBL" id="JBHSDV010000003">
    <property type="protein sequence ID" value="MFC4388261.1"/>
    <property type="molecule type" value="Genomic_DNA"/>
</dbReference>
<keyword evidence="1" id="KW-0812">Transmembrane</keyword>
<evidence type="ECO:0000256" key="1">
    <source>
        <dbReference type="SAM" id="Phobius"/>
    </source>
</evidence>
<accession>A0ABV8VX90</accession>
<comment type="caution">
    <text evidence="2">The sequence shown here is derived from an EMBL/GenBank/DDBJ whole genome shotgun (WGS) entry which is preliminary data.</text>
</comment>
<keyword evidence="1" id="KW-1133">Transmembrane helix</keyword>
<feature type="transmembrane region" description="Helical" evidence="1">
    <location>
        <begin position="61"/>
        <end position="83"/>
    </location>
</feature>
<dbReference type="Pfam" id="PF06961">
    <property type="entry name" value="DUF1294"/>
    <property type="match status" value="1"/>
</dbReference>
<name>A0ABV8VX90_9BACI</name>
<protein>
    <submittedName>
        <fullName evidence="2">DUF1294 domain-containing protein</fullName>
    </submittedName>
</protein>
<dbReference type="Proteomes" id="UP001595880">
    <property type="component" value="Unassembled WGS sequence"/>
</dbReference>
<gene>
    <name evidence="2" type="ORF">ACFOZ1_10660</name>
</gene>
<dbReference type="RefSeq" id="WP_390199158.1">
    <property type="nucleotide sequence ID" value="NZ_JBHSDV010000003.1"/>
</dbReference>
<reference evidence="3" key="1">
    <citation type="journal article" date="2019" name="Int. J. Syst. Evol. Microbiol.">
        <title>The Global Catalogue of Microorganisms (GCM) 10K type strain sequencing project: providing services to taxonomists for standard genome sequencing and annotation.</title>
        <authorList>
            <consortium name="The Broad Institute Genomics Platform"/>
            <consortium name="The Broad Institute Genome Sequencing Center for Infectious Disease"/>
            <person name="Wu L."/>
            <person name="Ma J."/>
        </authorList>
    </citation>
    <scope>NUCLEOTIDE SEQUENCE [LARGE SCALE GENOMIC DNA]</scope>
    <source>
        <strain evidence="3">KACC 14058</strain>
    </source>
</reference>
<organism evidence="2 3">
    <name type="scientific">Gracilibacillus marinus</name>
    <dbReference type="NCBI Taxonomy" id="630535"/>
    <lineage>
        <taxon>Bacteria</taxon>
        <taxon>Bacillati</taxon>
        <taxon>Bacillota</taxon>
        <taxon>Bacilli</taxon>
        <taxon>Bacillales</taxon>
        <taxon>Bacillaceae</taxon>
        <taxon>Gracilibacillus</taxon>
    </lineage>
</organism>
<proteinExistence type="predicted"/>